<gene>
    <name evidence="2" type="ORF">SLEP1_g17934</name>
</gene>
<accession>A0AAV5J1D7</accession>
<reference evidence="2 3" key="1">
    <citation type="journal article" date="2021" name="Commun. Biol.">
        <title>The genome of Shorea leprosula (Dipterocarpaceae) highlights the ecological relevance of drought in aseasonal tropical rainforests.</title>
        <authorList>
            <person name="Ng K.K.S."/>
            <person name="Kobayashi M.J."/>
            <person name="Fawcett J.A."/>
            <person name="Hatakeyama M."/>
            <person name="Paape T."/>
            <person name="Ng C.H."/>
            <person name="Ang C.C."/>
            <person name="Tnah L.H."/>
            <person name="Lee C.T."/>
            <person name="Nishiyama T."/>
            <person name="Sese J."/>
            <person name="O'Brien M.J."/>
            <person name="Copetti D."/>
            <person name="Mohd Noor M.I."/>
            <person name="Ong R.C."/>
            <person name="Putra M."/>
            <person name="Sireger I.Z."/>
            <person name="Indrioko S."/>
            <person name="Kosugi Y."/>
            <person name="Izuno A."/>
            <person name="Isagi Y."/>
            <person name="Lee S.L."/>
            <person name="Shimizu K.K."/>
        </authorList>
    </citation>
    <scope>NUCLEOTIDE SEQUENCE [LARGE SCALE GENOMIC DNA]</scope>
    <source>
        <strain evidence="2">214</strain>
    </source>
</reference>
<dbReference type="AlphaFoldDB" id="A0AAV5J1D7"/>
<evidence type="ECO:0000313" key="3">
    <source>
        <dbReference type="Proteomes" id="UP001054252"/>
    </source>
</evidence>
<feature type="chain" id="PRO_5043674828" evidence="1">
    <location>
        <begin position="24"/>
        <end position="49"/>
    </location>
</feature>
<name>A0AAV5J1D7_9ROSI</name>
<proteinExistence type="predicted"/>
<comment type="caution">
    <text evidence="2">The sequence shown here is derived from an EMBL/GenBank/DDBJ whole genome shotgun (WGS) entry which is preliminary data.</text>
</comment>
<feature type="signal peptide" evidence="1">
    <location>
        <begin position="1"/>
        <end position="23"/>
    </location>
</feature>
<dbReference type="EMBL" id="BPVZ01000024">
    <property type="protein sequence ID" value="GKV05989.1"/>
    <property type="molecule type" value="Genomic_DNA"/>
</dbReference>
<dbReference type="Proteomes" id="UP001054252">
    <property type="component" value="Unassembled WGS sequence"/>
</dbReference>
<evidence type="ECO:0000313" key="2">
    <source>
        <dbReference type="EMBL" id="GKV05989.1"/>
    </source>
</evidence>
<sequence>MLRSLPASHAQWSHLVVLRCALTTLCDMVANKPTMLKLGVAVDLLALTL</sequence>
<evidence type="ECO:0000256" key="1">
    <source>
        <dbReference type="SAM" id="SignalP"/>
    </source>
</evidence>
<protein>
    <submittedName>
        <fullName evidence="2">Uncharacterized protein</fullName>
    </submittedName>
</protein>
<keyword evidence="1" id="KW-0732">Signal</keyword>
<keyword evidence="3" id="KW-1185">Reference proteome</keyword>
<organism evidence="2 3">
    <name type="scientific">Rubroshorea leprosula</name>
    <dbReference type="NCBI Taxonomy" id="152421"/>
    <lineage>
        <taxon>Eukaryota</taxon>
        <taxon>Viridiplantae</taxon>
        <taxon>Streptophyta</taxon>
        <taxon>Embryophyta</taxon>
        <taxon>Tracheophyta</taxon>
        <taxon>Spermatophyta</taxon>
        <taxon>Magnoliopsida</taxon>
        <taxon>eudicotyledons</taxon>
        <taxon>Gunneridae</taxon>
        <taxon>Pentapetalae</taxon>
        <taxon>rosids</taxon>
        <taxon>malvids</taxon>
        <taxon>Malvales</taxon>
        <taxon>Dipterocarpaceae</taxon>
        <taxon>Rubroshorea</taxon>
    </lineage>
</organism>